<dbReference type="PIRSF" id="PIRSF000732">
    <property type="entry name" value="PTS_enzyme_I"/>
    <property type="match status" value="1"/>
</dbReference>
<keyword evidence="10 17" id="KW-0762">Sugar transport</keyword>
<keyword evidence="15 17" id="KW-0460">Magnesium</keyword>
<evidence type="ECO:0000256" key="17">
    <source>
        <dbReference type="PIRNR" id="PIRNR000732"/>
    </source>
</evidence>
<dbReference type="InterPro" id="IPR015813">
    <property type="entry name" value="Pyrv/PenolPyrv_kinase-like_dom"/>
</dbReference>
<comment type="function">
    <text evidence="3 17">General (non sugar-specific) component of the phosphoenolpyruvate-dependent sugar phosphotransferase system (sugar PTS). This major carbohydrate active-transport system catalyzes the phosphorylation of incoming sugar substrates concomitantly with their translocation across the cell membrane. Enzyme I transfers the phosphoryl group from phosphoenolpyruvate (PEP) to the phosphoryl carrier protein (HPr).</text>
</comment>
<keyword evidence="13 17" id="KW-0479">Metal-binding</keyword>
<keyword evidence="11 17" id="KW-0808">Transferase</keyword>
<dbReference type="Gene3D" id="3.20.20.60">
    <property type="entry name" value="Phosphoenolpyruvate-binding domains"/>
    <property type="match status" value="1"/>
</dbReference>
<comment type="subcellular location">
    <subcellularLocation>
        <location evidence="4 17">Cytoplasm</location>
    </subcellularLocation>
</comment>
<dbReference type="InterPro" id="IPR006318">
    <property type="entry name" value="PTS_EI-like"/>
</dbReference>
<evidence type="ECO:0000256" key="16">
    <source>
        <dbReference type="ARBA" id="ARBA00033235"/>
    </source>
</evidence>
<dbReference type="SUPFAM" id="SSF51621">
    <property type="entry name" value="Phosphoenolpyruvate/pyruvate domain"/>
    <property type="match status" value="1"/>
</dbReference>
<dbReference type="InterPro" id="IPR008279">
    <property type="entry name" value="PEP-util_enz_mobile_dom"/>
</dbReference>
<dbReference type="InterPro" id="IPR024692">
    <property type="entry name" value="PTS_EI"/>
</dbReference>
<dbReference type="InterPro" id="IPR008731">
    <property type="entry name" value="PTS_EIN"/>
</dbReference>
<evidence type="ECO:0000259" key="22">
    <source>
        <dbReference type="Pfam" id="PF02896"/>
    </source>
</evidence>
<feature type="active site" description="Tele-phosphohistidine intermediate" evidence="18">
    <location>
        <position position="189"/>
    </location>
</feature>
<evidence type="ECO:0000313" key="25">
    <source>
        <dbReference type="Proteomes" id="UP000189981"/>
    </source>
</evidence>
<evidence type="ECO:0000256" key="2">
    <source>
        <dbReference type="ARBA" id="ARBA00001946"/>
    </source>
</evidence>
<protein>
    <recommendedName>
        <fullName evidence="7 17">Phosphoenolpyruvate-protein phosphotransferase</fullName>
        <ecNumber evidence="6 17">2.7.3.9</ecNumber>
    </recommendedName>
    <alternativeName>
        <fullName evidence="16 17">Phosphotransferase system, enzyme I</fullName>
    </alternativeName>
</protein>
<keyword evidence="8 17" id="KW-0813">Transport</keyword>
<evidence type="ECO:0000256" key="14">
    <source>
        <dbReference type="ARBA" id="ARBA00022777"/>
    </source>
</evidence>
<dbReference type="EMBL" id="FUYR01000006">
    <property type="protein sequence ID" value="SKB92196.1"/>
    <property type="molecule type" value="Genomic_DNA"/>
</dbReference>
<dbReference type="RefSeq" id="WP_079703992.1">
    <property type="nucleotide sequence ID" value="NZ_FUYR01000006.1"/>
</dbReference>
<dbReference type="Gene3D" id="1.10.274.10">
    <property type="entry name" value="PtsI, HPr-binding domain"/>
    <property type="match status" value="1"/>
</dbReference>
<dbReference type="InterPro" id="IPR036618">
    <property type="entry name" value="PtsI_HPr-bd_sf"/>
</dbReference>
<dbReference type="GO" id="GO:0005737">
    <property type="term" value="C:cytoplasm"/>
    <property type="evidence" value="ECO:0007669"/>
    <property type="project" value="UniProtKB-SubCell"/>
</dbReference>
<dbReference type="InterPro" id="IPR000121">
    <property type="entry name" value="PEP_util_C"/>
</dbReference>
<proteinExistence type="inferred from homology"/>
<comment type="cofactor">
    <cofactor evidence="2 17 20">
        <name>Mg(2+)</name>
        <dbReference type="ChEBI" id="CHEBI:18420"/>
    </cofactor>
</comment>
<feature type="domain" description="Phosphotransferase system enzyme I N-terminal" evidence="23">
    <location>
        <begin position="2"/>
        <end position="126"/>
    </location>
</feature>
<comment type="similarity">
    <text evidence="5 17">Belongs to the PEP-utilizing enzyme family.</text>
</comment>
<evidence type="ECO:0000256" key="8">
    <source>
        <dbReference type="ARBA" id="ARBA00022448"/>
    </source>
</evidence>
<dbReference type="Pfam" id="PF02896">
    <property type="entry name" value="PEP-utilizers_C"/>
    <property type="match status" value="1"/>
</dbReference>
<dbReference type="Pfam" id="PF05524">
    <property type="entry name" value="PEP-utilisers_N"/>
    <property type="match status" value="1"/>
</dbReference>
<name>A0A1T5F7Q6_9SPHI</name>
<keyword evidence="25" id="KW-1185">Reference proteome</keyword>
<dbReference type="GO" id="GO:0009401">
    <property type="term" value="P:phosphoenolpyruvate-dependent sugar phosphotransferase system"/>
    <property type="evidence" value="ECO:0007669"/>
    <property type="project" value="UniProtKB-KW"/>
</dbReference>
<dbReference type="Gene3D" id="3.50.30.10">
    <property type="entry name" value="Phosphohistidine domain"/>
    <property type="match status" value="1"/>
</dbReference>
<dbReference type="OrthoDB" id="9765468at2"/>
<evidence type="ECO:0000256" key="9">
    <source>
        <dbReference type="ARBA" id="ARBA00022490"/>
    </source>
</evidence>
<comment type="catalytic activity">
    <reaction evidence="1 17">
        <text>L-histidyl-[protein] + phosphoenolpyruvate = N(pros)-phospho-L-histidyl-[protein] + pyruvate</text>
        <dbReference type="Rhea" id="RHEA:23880"/>
        <dbReference type="Rhea" id="RHEA-COMP:9745"/>
        <dbReference type="Rhea" id="RHEA-COMP:9746"/>
        <dbReference type="ChEBI" id="CHEBI:15361"/>
        <dbReference type="ChEBI" id="CHEBI:29979"/>
        <dbReference type="ChEBI" id="CHEBI:58702"/>
        <dbReference type="ChEBI" id="CHEBI:64837"/>
        <dbReference type="EC" id="2.7.3.9"/>
    </reaction>
</comment>
<organism evidence="24 25">
    <name type="scientific">Daejeonella lutea</name>
    <dbReference type="NCBI Taxonomy" id="572036"/>
    <lineage>
        <taxon>Bacteria</taxon>
        <taxon>Pseudomonadati</taxon>
        <taxon>Bacteroidota</taxon>
        <taxon>Sphingobacteriia</taxon>
        <taxon>Sphingobacteriales</taxon>
        <taxon>Sphingobacteriaceae</taxon>
        <taxon>Daejeonella</taxon>
    </lineage>
</organism>
<dbReference type="Pfam" id="PF00391">
    <property type="entry name" value="PEP-utilizers"/>
    <property type="match status" value="1"/>
</dbReference>
<feature type="binding site" evidence="19">
    <location>
        <position position="332"/>
    </location>
    <ligand>
        <name>phosphoenolpyruvate</name>
        <dbReference type="ChEBI" id="CHEBI:58702"/>
    </ligand>
</feature>
<evidence type="ECO:0000256" key="15">
    <source>
        <dbReference type="ARBA" id="ARBA00022842"/>
    </source>
</evidence>
<evidence type="ECO:0000256" key="3">
    <source>
        <dbReference type="ARBA" id="ARBA00002728"/>
    </source>
</evidence>
<feature type="binding site" evidence="19">
    <location>
        <position position="296"/>
    </location>
    <ligand>
        <name>phosphoenolpyruvate</name>
        <dbReference type="ChEBI" id="CHEBI:58702"/>
    </ligand>
</feature>
<feature type="active site" description="Proton donor" evidence="18">
    <location>
        <position position="502"/>
    </location>
</feature>
<evidence type="ECO:0000256" key="20">
    <source>
        <dbReference type="PIRSR" id="PIRSR000732-3"/>
    </source>
</evidence>
<feature type="domain" description="PEP-utilising enzyme mobile" evidence="21">
    <location>
        <begin position="153"/>
        <end position="225"/>
    </location>
</feature>
<dbReference type="SUPFAM" id="SSF52009">
    <property type="entry name" value="Phosphohistidine domain"/>
    <property type="match status" value="1"/>
</dbReference>
<evidence type="ECO:0000256" key="19">
    <source>
        <dbReference type="PIRSR" id="PIRSR000732-2"/>
    </source>
</evidence>
<feature type="domain" description="PEP-utilising enzyme C-terminal" evidence="22">
    <location>
        <begin position="253"/>
        <end position="540"/>
    </location>
</feature>
<feature type="binding site" evidence="19">
    <location>
        <begin position="454"/>
        <end position="455"/>
    </location>
    <ligand>
        <name>phosphoenolpyruvate</name>
        <dbReference type="ChEBI" id="CHEBI:58702"/>
    </ligand>
</feature>
<dbReference type="PANTHER" id="PTHR46244:SF3">
    <property type="entry name" value="PHOSPHOENOLPYRUVATE-PROTEIN PHOSPHOTRANSFERASE"/>
    <property type="match status" value="1"/>
</dbReference>
<dbReference type="PROSITE" id="PS00742">
    <property type="entry name" value="PEP_ENZYMES_2"/>
    <property type="match status" value="1"/>
</dbReference>
<dbReference type="STRING" id="572036.SAMN05661099_3492"/>
<dbReference type="InterPro" id="IPR050499">
    <property type="entry name" value="PEP-utilizing_PTS_enzyme"/>
</dbReference>
<evidence type="ECO:0000256" key="4">
    <source>
        <dbReference type="ARBA" id="ARBA00004496"/>
    </source>
</evidence>
<evidence type="ECO:0000256" key="11">
    <source>
        <dbReference type="ARBA" id="ARBA00022679"/>
    </source>
</evidence>
<feature type="binding site" evidence="20">
    <location>
        <position position="455"/>
    </location>
    <ligand>
        <name>Mg(2+)</name>
        <dbReference type="ChEBI" id="CHEBI:18420"/>
    </ligand>
</feature>
<dbReference type="InterPro" id="IPR036637">
    <property type="entry name" value="Phosphohistidine_dom_sf"/>
</dbReference>
<reference evidence="25" key="1">
    <citation type="submission" date="2017-02" db="EMBL/GenBank/DDBJ databases">
        <authorList>
            <person name="Varghese N."/>
            <person name="Submissions S."/>
        </authorList>
    </citation>
    <scope>NUCLEOTIDE SEQUENCE [LARGE SCALE GENOMIC DNA]</scope>
    <source>
        <strain evidence="25">DSM 22385</strain>
    </source>
</reference>
<dbReference type="PANTHER" id="PTHR46244">
    <property type="entry name" value="PHOSPHOENOLPYRUVATE-PROTEIN PHOSPHOTRANSFERASE"/>
    <property type="match status" value="1"/>
</dbReference>
<evidence type="ECO:0000259" key="21">
    <source>
        <dbReference type="Pfam" id="PF00391"/>
    </source>
</evidence>
<sequence>MKGIGVSSGIAIGKAFVIKKSEHALTGILLSSDSGTFSEIAKFDQAVATSVQEVQLIISNKDLKLQEEEIAILETQIEFLSDPQIRIDVLDKIQNNHSTAHDSLILVIHKLVEMFKNMDDEYMSARSADIQDIGYRILKHLNNSFHSAAITLEKDTIIIAEDISPSDTITMDLEHVIGFATGAGSRTSHTAILAKAKGIPAVVGCGDRLSLIKNNDVIILDGKSGYVLVNPDNASLNEYIRLRTDHIRMTEALKSLMDVSAVTVDGTEISLMGNISDAEGLNNVFDNGGEGVGLFRTEILFMGRSSLPSEDEQFAFYKKVADNSNNCPVVVRTIDIGGDKEIKYLGLAKERNPFLGYRAIRISLDQPDLFIAQLKAILRASAFGNFKIMFPMISNISELRRAKELLEQAKESLRAGNIAFDENLQTGIMIEIPSAAIMADIFAKEVDFFSIGTNDLCQYTLAVDRMNEKIEHLYDPFNPGVLRLIKYTIEQAEKNNIHVGICGEMASEPLAVQLLLGMGLRELSMNAGSISEVKEIILNTDIENAKELCGRVMEMTDSDSIVKYLKEQNRAR</sequence>
<dbReference type="PRINTS" id="PR01736">
    <property type="entry name" value="PHPHTRNFRASE"/>
</dbReference>
<evidence type="ECO:0000256" key="1">
    <source>
        <dbReference type="ARBA" id="ARBA00000683"/>
    </source>
</evidence>
<evidence type="ECO:0000256" key="18">
    <source>
        <dbReference type="PIRSR" id="PIRSR000732-1"/>
    </source>
</evidence>
<gene>
    <name evidence="24" type="ORF">SAMN05661099_3492</name>
</gene>
<evidence type="ECO:0000256" key="7">
    <source>
        <dbReference type="ARBA" id="ARBA00016544"/>
    </source>
</evidence>
<dbReference type="EC" id="2.7.3.9" evidence="6 17"/>
<dbReference type="InterPro" id="IPR023151">
    <property type="entry name" value="PEP_util_CS"/>
</dbReference>
<keyword evidence="14 17" id="KW-0418">Kinase</keyword>
<dbReference type="GO" id="GO:0008965">
    <property type="term" value="F:phosphoenolpyruvate-protein phosphotransferase activity"/>
    <property type="evidence" value="ECO:0007669"/>
    <property type="project" value="UniProtKB-EC"/>
</dbReference>
<feature type="binding site" evidence="19">
    <location>
        <position position="465"/>
    </location>
    <ligand>
        <name>phosphoenolpyruvate</name>
        <dbReference type="ChEBI" id="CHEBI:58702"/>
    </ligand>
</feature>
<dbReference type="InterPro" id="IPR040442">
    <property type="entry name" value="Pyrv_kinase-like_dom_sf"/>
</dbReference>
<accession>A0A1T5F7Q6</accession>
<keyword evidence="12 17" id="KW-0598">Phosphotransferase system</keyword>
<evidence type="ECO:0000256" key="13">
    <source>
        <dbReference type="ARBA" id="ARBA00022723"/>
    </source>
</evidence>
<dbReference type="AlphaFoldDB" id="A0A1T5F7Q6"/>
<keyword evidence="9 17" id="KW-0963">Cytoplasm</keyword>
<dbReference type="SUPFAM" id="SSF47831">
    <property type="entry name" value="Enzyme I of the PEP:sugar phosphotransferase system HPr-binding (sub)domain"/>
    <property type="match status" value="1"/>
</dbReference>
<evidence type="ECO:0000313" key="24">
    <source>
        <dbReference type="EMBL" id="SKB92196.1"/>
    </source>
</evidence>
<dbReference type="Proteomes" id="UP000189981">
    <property type="component" value="Unassembled WGS sequence"/>
</dbReference>
<evidence type="ECO:0000256" key="5">
    <source>
        <dbReference type="ARBA" id="ARBA00007837"/>
    </source>
</evidence>
<evidence type="ECO:0000259" key="23">
    <source>
        <dbReference type="Pfam" id="PF05524"/>
    </source>
</evidence>
<feature type="binding site" evidence="20">
    <location>
        <position position="431"/>
    </location>
    <ligand>
        <name>Mg(2+)</name>
        <dbReference type="ChEBI" id="CHEBI:18420"/>
    </ligand>
</feature>
<evidence type="ECO:0000256" key="12">
    <source>
        <dbReference type="ARBA" id="ARBA00022683"/>
    </source>
</evidence>
<dbReference type="GO" id="GO:0046872">
    <property type="term" value="F:metal ion binding"/>
    <property type="evidence" value="ECO:0007669"/>
    <property type="project" value="UniProtKB-KW"/>
</dbReference>
<evidence type="ECO:0000256" key="6">
    <source>
        <dbReference type="ARBA" id="ARBA00012232"/>
    </source>
</evidence>
<dbReference type="NCBIfam" id="TIGR01417">
    <property type="entry name" value="PTS_I_fam"/>
    <property type="match status" value="1"/>
</dbReference>
<dbReference type="GO" id="GO:0016301">
    <property type="term" value="F:kinase activity"/>
    <property type="evidence" value="ECO:0007669"/>
    <property type="project" value="UniProtKB-KW"/>
</dbReference>
<evidence type="ECO:0000256" key="10">
    <source>
        <dbReference type="ARBA" id="ARBA00022597"/>
    </source>
</evidence>